<evidence type="ECO:0000256" key="1">
    <source>
        <dbReference type="SAM" id="Phobius"/>
    </source>
</evidence>
<reference evidence="2" key="1">
    <citation type="journal article" date="2020" name="Microb. Genom.">
        <title>Genetic diversity of clinical and environmental Mucorales isolates obtained from an investigation of mucormycosis cases among solid organ transplant recipients.</title>
        <authorList>
            <person name="Nguyen M.H."/>
            <person name="Kaul D."/>
            <person name="Muto C."/>
            <person name="Cheng S.J."/>
            <person name="Richter R.A."/>
            <person name="Bruno V.M."/>
            <person name="Liu G."/>
            <person name="Beyhan S."/>
            <person name="Sundermann A.J."/>
            <person name="Mounaud S."/>
            <person name="Pasculle A.W."/>
            <person name="Nierman W.C."/>
            <person name="Driscoll E."/>
            <person name="Cumbie R."/>
            <person name="Clancy C.J."/>
            <person name="Dupont C.L."/>
        </authorList>
    </citation>
    <scope>NUCLEOTIDE SEQUENCE</scope>
    <source>
        <strain evidence="2">GL11</strain>
    </source>
</reference>
<keyword evidence="1" id="KW-1133">Transmembrane helix</keyword>
<dbReference type="OrthoDB" id="2414043at2759"/>
<comment type="caution">
    <text evidence="2">The sequence shown here is derived from an EMBL/GenBank/DDBJ whole genome shotgun (WGS) entry which is preliminary data.</text>
</comment>
<feature type="transmembrane region" description="Helical" evidence="1">
    <location>
        <begin position="51"/>
        <end position="71"/>
    </location>
</feature>
<sequence>MKSVRFSFVNNKFDDQYTFELQGYISLADFNSNFHLLNQSVVNNPPPGNKVIWAAAIWTLWVISIIANYFLWDNYNLSNGLMILPFFMTLVTVVFIWRHRVMCECFEKSVINSCIRINATENIRGINYRFTKDGFDINDRTRMIYLTTGARSKPEYSMVIEFDDRYNALSSQQFNRYPSIEFVTIPLFAHVNHGKEEKNRPFLDDQQHEYDEKLIV</sequence>
<keyword evidence="3" id="KW-1185">Reference proteome</keyword>
<name>A0A9P6X8H3_RHIOR</name>
<organism evidence="2 3">
    <name type="scientific">Rhizopus oryzae</name>
    <name type="common">Mucormycosis agent</name>
    <name type="synonym">Rhizopus arrhizus var. delemar</name>
    <dbReference type="NCBI Taxonomy" id="64495"/>
    <lineage>
        <taxon>Eukaryota</taxon>
        <taxon>Fungi</taxon>
        <taxon>Fungi incertae sedis</taxon>
        <taxon>Mucoromycota</taxon>
        <taxon>Mucoromycotina</taxon>
        <taxon>Mucoromycetes</taxon>
        <taxon>Mucorales</taxon>
        <taxon>Mucorineae</taxon>
        <taxon>Rhizopodaceae</taxon>
        <taxon>Rhizopus</taxon>
    </lineage>
</organism>
<evidence type="ECO:0000313" key="3">
    <source>
        <dbReference type="Proteomes" id="UP000716291"/>
    </source>
</evidence>
<dbReference type="AlphaFoldDB" id="A0A9P6X8H3"/>
<keyword evidence="1" id="KW-0812">Transmembrane</keyword>
<protein>
    <submittedName>
        <fullName evidence="2">Uncharacterized protein</fullName>
    </submittedName>
</protein>
<feature type="transmembrane region" description="Helical" evidence="1">
    <location>
        <begin position="77"/>
        <end position="97"/>
    </location>
</feature>
<accession>A0A9P6X8H3</accession>
<dbReference type="EMBL" id="JAANQT010000963">
    <property type="protein sequence ID" value="KAG1307341.1"/>
    <property type="molecule type" value="Genomic_DNA"/>
</dbReference>
<dbReference type="Proteomes" id="UP000716291">
    <property type="component" value="Unassembled WGS sequence"/>
</dbReference>
<keyword evidence="1" id="KW-0472">Membrane</keyword>
<gene>
    <name evidence="2" type="ORF">G6F64_006889</name>
</gene>
<proteinExistence type="predicted"/>
<evidence type="ECO:0000313" key="2">
    <source>
        <dbReference type="EMBL" id="KAG1307341.1"/>
    </source>
</evidence>